<dbReference type="Gene3D" id="3.30.260.10">
    <property type="entry name" value="TCP-1-like chaperonin intermediate domain"/>
    <property type="match status" value="1"/>
</dbReference>
<protein>
    <submittedName>
        <fullName evidence="7">Cct8</fullName>
    </submittedName>
</protein>
<evidence type="ECO:0000256" key="3">
    <source>
        <dbReference type="ARBA" id="ARBA00011381"/>
    </source>
</evidence>
<gene>
    <name evidence="7" type="ORF">NAPIS_ORF02182</name>
</gene>
<dbReference type="Gene3D" id="3.50.7.10">
    <property type="entry name" value="GroEL"/>
    <property type="match status" value="1"/>
</dbReference>
<evidence type="ECO:0000256" key="4">
    <source>
        <dbReference type="ARBA" id="ARBA00022741"/>
    </source>
</evidence>
<dbReference type="VEuPathDB" id="MicrosporidiaDB:NAPIS_ORF02182"/>
<evidence type="ECO:0000313" key="8">
    <source>
        <dbReference type="Proteomes" id="UP000053780"/>
    </source>
</evidence>
<dbReference type="InterPro" id="IPR027410">
    <property type="entry name" value="TCP-1-like_intermed_sf"/>
</dbReference>
<keyword evidence="5" id="KW-0067">ATP-binding</keyword>
<evidence type="ECO:0000256" key="5">
    <source>
        <dbReference type="ARBA" id="ARBA00022840"/>
    </source>
</evidence>
<dbReference type="GO" id="GO:0140662">
    <property type="term" value="F:ATP-dependent protein folding chaperone"/>
    <property type="evidence" value="ECO:0007669"/>
    <property type="project" value="InterPro"/>
</dbReference>
<dbReference type="Gene3D" id="1.10.560.10">
    <property type="entry name" value="GroEL-like equatorial domain"/>
    <property type="match status" value="1"/>
</dbReference>
<comment type="similarity">
    <text evidence="2">Belongs to the TCP-1 chaperonin family.</text>
</comment>
<dbReference type="Pfam" id="PF00118">
    <property type="entry name" value="Cpn60_TCP1"/>
    <property type="match status" value="1"/>
</dbReference>
<dbReference type="InterPro" id="IPR027409">
    <property type="entry name" value="GroEL-like_apical_dom_sf"/>
</dbReference>
<comment type="function">
    <text evidence="1">Molecular chaperone; assists the folding of proteins upon ATP hydrolysis.</text>
</comment>
<keyword evidence="4" id="KW-0547">Nucleotide-binding</keyword>
<evidence type="ECO:0000256" key="2">
    <source>
        <dbReference type="ARBA" id="ARBA00008020"/>
    </source>
</evidence>
<dbReference type="Proteomes" id="UP000053780">
    <property type="component" value="Unassembled WGS sequence"/>
</dbReference>
<dbReference type="HOGENOM" id="CLU_1166130_0_0_1"/>
<sequence length="238" mass="27651">MKTAEELYNFSKDESDSIQNKVDQFKSDVIICSGKVGELFLDFLNEKKILIFKILSKHDLRRIRECLGGSICNTLDEDIKFGKARKIEVFREGNKNYTKFLGNEVSTIILKNSLEVVLDEYEREILKCLRVLSKNIINNKIKVVDGAGKFEKTLSMIYKNKNPSDINLKFVYESISKAFDKFSLMKGEAYDIINPKMRAIKYALDFVSILYETDDYLIGIQEKLNIKPRMNEDWDVDH</sequence>
<keyword evidence="6" id="KW-0143">Chaperone</keyword>
<dbReference type="AlphaFoldDB" id="T0KXY1"/>
<dbReference type="SUPFAM" id="SSF52029">
    <property type="entry name" value="GroEL apical domain-like"/>
    <property type="match status" value="1"/>
</dbReference>
<name>T0KXY1_9MICR</name>
<dbReference type="InterPro" id="IPR027413">
    <property type="entry name" value="GROEL-like_equatorial_sf"/>
</dbReference>
<evidence type="ECO:0000256" key="6">
    <source>
        <dbReference type="ARBA" id="ARBA00023186"/>
    </source>
</evidence>
<organism evidence="7 8">
    <name type="scientific">Vairimorpha apis BRL 01</name>
    <dbReference type="NCBI Taxonomy" id="1037528"/>
    <lineage>
        <taxon>Eukaryota</taxon>
        <taxon>Fungi</taxon>
        <taxon>Fungi incertae sedis</taxon>
        <taxon>Microsporidia</taxon>
        <taxon>Nosematidae</taxon>
        <taxon>Vairimorpha</taxon>
    </lineage>
</organism>
<evidence type="ECO:0000256" key="1">
    <source>
        <dbReference type="ARBA" id="ARBA00002912"/>
    </source>
</evidence>
<comment type="subunit">
    <text evidence="3">Component of the T-complex protein 1 (TCP1) complex.</text>
</comment>
<dbReference type="OrthoDB" id="1748577at2759"/>
<reference evidence="7 8" key="1">
    <citation type="journal article" date="2013" name="BMC Genomics">
        <title>Genome sequencing and comparative genomics of honey bee microsporidia, Nosema apis reveal novel insights into host-parasite interactions.</title>
        <authorList>
            <person name="Chen Yp."/>
            <person name="Pettis J.S."/>
            <person name="Zhao Y."/>
            <person name="Liu X."/>
            <person name="Tallon L.J."/>
            <person name="Sadzewicz L.D."/>
            <person name="Li R."/>
            <person name="Zheng H."/>
            <person name="Huang S."/>
            <person name="Zhang X."/>
            <person name="Hamilton M.C."/>
            <person name="Pernal S.F."/>
            <person name="Melathopoulos A.P."/>
            <person name="Yan X."/>
            <person name="Evans J.D."/>
        </authorList>
    </citation>
    <scope>NUCLEOTIDE SEQUENCE [LARGE SCALE GENOMIC DNA]</scope>
    <source>
        <strain evidence="7 8">BRL 01</strain>
    </source>
</reference>
<dbReference type="GO" id="GO:0005524">
    <property type="term" value="F:ATP binding"/>
    <property type="evidence" value="ECO:0007669"/>
    <property type="project" value="UniProtKB-KW"/>
</dbReference>
<dbReference type="EMBL" id="KE647313">
    <property type="protein sequence ID" value="EQB60232.1"/>
    <property type="molecule type" value="Genomic_DNA"/>
</dbReference>
<accession>T0KXY1</accession>
<dbReference type="InterPro" id="IPR002423">
    <property type="entry name" value="Cpn60/GroEL/TCP-1"/>
</dbReference>
<dbReference type="PANTHER" id="PTHR11353">
    <property type="entry name" value="CHAPERONIN"/>
    <property type="match status" value="1"/>
</dbReference>
<proteinExistence type="inferred from homology"/>
<evidence type="ECO:0000313" key="7">
    <source>
        <dbReference type="EMBL" id="EQB60232.1"/>
    </source>
</evidence>
<keyword evidence="8" id="KW-1185">Reference proteome</keyword>
<dbReference type="InterPro" id="IPR017998">
    <property type="entry name" value="Chaperone_TCP-1"/>
</dbReference>